<sequence>MSLFDPEKATTFNEPQSTSTRRSFELSNTIQQQQQQSYRPNTTATKYQQQQSGRINSVPDRISSFYQRYRENNNNNNNNNNSYTINNSGSSSSQSSNSYQKMSSLTSSSSSRSDIIEMLFTKIVDALIFTSAIAITAYNYWMGALDNNNTATTTTSSNIQPSLTNNIQYSNRYQHYQKPIMDIRQFRQTYAPKLNHTNDNDMMKQHDFLEDSKLQRTKRWAASQAKNQQEIPSSPRLIQKSKLVQFPNNDDNQEIHINDDDKSDSMNDDPTIQLLQQAVTTLPKQSSNNDKQNKKKRRTQSLPPPKRDSNAQVAQEKQDIMLTRMEERLQSLIEEGQAALTSKVELYELDEKEVAMRKAFAQRKKNSV</sequence>
<name>A0A8H7S8K7_9FUNG</name>
<organism evidence="2 3">
    <name type="scientific">Circinella minor</name>
    <dbReference type="NCBI Taxonomy" id="1195481"/>
    <lineage>
        <taxon>Eukaryota</taxon>
        <taxon>Fungi</taxon>
        <taxon>Fungi incertae sedis</taxon>
        <taxon>Mucoromycota</taxon>
        <taxon>Mucoromycotina</taxon>
        <taxon>Mucoromycetes</taxon>
        <taxon>Mucorales</taxon>
        <taxon>Lichtheimiaceae</taxon>
        <taxon>Circinella</taxon>
    </lineage>
</organism>
<evidence type="ECO:0000313" key="3">
    <source>
        <dbReference type="Proteomes" id="UP000646827"/>
    </source>
</evidence>
<dbReference type="OrthoDB" id="2290357at2759"/>
<proteinExistence type="predicted"/>
<dbReference type="EMBL" id="JAEPRB010000058">
    <property type="protein sequence ID" value="KAG2223606.1"/>
    <property type="molecule type" value="Genomic_DNA"/>
</dbReference>
<reference evidence="2 3" key="1">
    <citation type="submission" date="2020-12" db="EMBL/GenBank/DDBJ databases">
        <title>Metabolic potential, ecology and presence of endohyphal bacteria is reflected in genomic diversity of Mucoromycotina.</title>
        <authorList>
            <person name="Muszewska A."/>
            <person name="Okrasinska A."/>
            <person name="Steczkiewicz K."/>
            <person name="Drgas O."/>
            <person name="Orlowska M."/>
            <person name="Perlinska-Lenart U."/>
            <person name="Aleksandrzak-Piekarczyk T."/>
            <person name="Szatraj K."/>
            <person name="Zielenkiewicz U."/>
            <person name="Pilsyk S."/>
            <person name="Malc E."/>
            <person name="Mieczkowski P."/>
            <person name="Kruszewska J.S."/>
            <person name="Biernat P."/>
            <person name="Pawlowska J."/>
        </authorList>
    </citation>
    <scope>NUCLEOTIDE SEQUENCE [LARGE SCALE GENOMIC DNA]</scope>
    <source>
        <strain evidence="2 3">CBS 142.35</strain>
    </source>
</reference>
<comment type="caution">
    <text evidence="2">The sequence shown here is derived from an EMBL/GenBank/DDBJ whole genome shotgun (WGS) entry which is preliminary data.</text>
</comment>
<evidence type="ECO:0000256" key="1">
    <source>
        <dbReference type="SAM" id="MobiDB-lite"/>
    </source>
</evidence>
<feature type="region of interest" description="Disordered" evidence="1">
    <location>
        <begin position="1"/>
        <end position="58"/>
    </location>
</feature>
<feature type="compositionally biased region" description="Polar residues" evidence="1">
    <location>
        <begin position="37"/>
        <end position="55"/>
    </location>
</feature>
<feature type="compositionally biased region" description="Basic and acidic residues" evidence="1">
    <location>
        <begin position="253"/>
        <end position="265"/>
    </location>
</feature>
<feature type="compositionally biased region" description="Polar residues" evidence="1">
    <location>
        <begin position="273"/>
        <end position="283"/>
    </location>
</feature>
<gene>
    <name evidence="2" type="ORF">INT45_001688</name>
</gene>
<dbReference type="AlphaFoldDB" id="A0A8H7S8K7"/>
<protein>
    <submittedName>
        <fullName evidence="2">Uncharacterized protein</fullName>
    </submittedName>
</protein>
<feature type="region of interest" description="Disordered" evidence="1">
    <location>
        <begin position="70"/>
        <end position="107"/>
    </location>
</feature>
<evidence type="ECO:0000313" key="2">
    <source>
        <dbReference type="EMBL" id="KAG2223606.1"/>
    </source>
</evidence>
<accession>A0A8H7S8K7</accession>
<feature type="region of interest" description="Disordered" evidence="1">
    <location>
        <begin position="218"/>
        <end position="315"/>
    </location>
</feature>
<dbReference type="Proteomes" id="UP000646827">
    <property type="component" value="Unassembled WGS sequence"/>
</dbReference>
<keyword evidence="3" id="KW-1185">Reference proteome</keyword>
<feature type="compositionally biased region" description="Low complexity" evidence="1">
    <location>
        <begin position="72"/>
        <end position="107"/>
    </location>
</feature>
<feature type="compositionally biased region" description="Polar residues" evidence="1">
    <location>
        <begin position="10"/>
        <end position="30"/>
    </location>
</feature>